<dbReference type="EMBL" id="SJPT01000014">
    <property type="protein sequence ID" value="TWU17212.1"/>
    <property type="molecule type" value="Genomic_DNA"/>
</dbReference>
<evidence type="ECO:0000313" key="3">
    <source>
        <dbReference type="Proteomes" id="UP000316304"/>
    </source>
</evidence>
<keyword evidence="1" id="KW-1133">Transmembrane helix</keyword>
<protein>
    <submittedName>
        <fullName evidence="2">Uncharacterized protein</fullName>
    </submittedName>
</protein>
<gene>
    <name evidence="2" type="ORF">Pla52o_53870</name>
</gene>
<reference evidence="2 3" key="1">
    <citation type="submission" date="2019-02" db="EMBL/GenBank/DDBJ databases">
        <title>Deep-cultivation of Planctomycetes and their phenomic and genomic characterization uncovers novel biology.</title>
        <authorList>
            <person name="Wiegand S."/>
            <person name="Jogler M."/>
            <person name="Boedeker C."/>
            <person name="Pinto D."/>
            <person name="Vollmers J."/>
            <person name="Rivas-Marin E."/>
            <person name="Kohn T."/>
            <person name="Peeters S.H."/>
            <person name="Heuer A."/>
            <person name="Rast P."/>
            <person name="Oberbeckmann S."/>
            <person name="Bunk B."/>
            <person name="Jeske O."/>
            <person name="Meyerdierks A."/>
            <person name="Storesund J.E."/>
            <person name="Kallscheuer N."/>
            <person name="Luecker S."/>
            <person name="Lage O.M."/>
            <person name="Pohl T."/>
            <person name="Merkel B.J."/>
            <person name="Hornburger P."/>
            <person name="Mueller R.-W."/>
            <person name="Bruemmer F."/>
            <person name="Labrenz M."/>
            <person name="Spormann A.M."/>
            <person name="Op Den Camp H."/>
            <person name="Overmann J."/>
            <person name="Amann R."/>
            <person name="Jetten M.S.M."/>
            <person name="Mascher T."/>
            <person name="Medema M.H."/>
            <person name="Devos D.P."/>
            <person name="Kaster A.-K."/>
            <person name="Ovreas L."/>
            <person name="Rohde M."/>
            <person name="Galperin M.Y."/>
            <person name="Jogler C."/>
        </authorList>
    </citation>
    <scope>NUCLEOTIDE SEQUENCE [LARGE SCALE GENOMIC DNA]</scope>
    <source>
        <strain evidence="2 3">Pla52o</strain>
    </source>
</reference>
<evidence type="ECO:0000313" key="2">
    <source>
        <dbReference type="EMBL" id="TWU17212.1"/>
    </source>
</evidence>
<keyword evidence="3" id="KW-1185">Reference proteome</keyword>
<accession>A0A5C6BZC8</accession>
<feature type="transmembrane region" description="Helical" evidence="1">
    <location>
        <begin position="21"/>
        <end position="47"/>
    </location>
</feature>
<proteinExistence type="predicted"/>
<organism evidence="2 3">
    <name type="scientific">Novipirellula galeiformis</name>
    <dbReference type="NCBI Taxonomy" id="2528004"/>
    <lineage>
        <taxon>Bacteria</taxon>
        <taxon>Pseudomonadati</taxon>
        <taxon>Planctomycetota</taxon>
        <taxon>Planctomycetia</taxon>
        <taxon>Pirellulales</taxon>
        <taxon>Pirellulaceae</taxon>
        <taxon>Novipirellula</taxon>
    </lineage>
</organism>
<keyword evidence="1" id="KW-0812">Transmembrane</keyword>
<comment type="caution">
    <text evidence="2">The sequence shown here is derived from an EMBL/GenBank/DDBJ whole genome shotgun (WGS) entry which is preliminary data.</text>
</comment>
<evidence type="ECO:0000256" key="1">
    <source>
        <dbReference type="SAM" id="Phobius"/>
    </source>
</evidence>
<sequence>MGSNGRGALTRLKEECTALCALITVVASSVLMLLSCLATPFSVFFFFNITPDMEHSRGH</sequence>
<name>A0A5C6BZC8_9BACT</name>
<keyword evidence="1" id="KW-0472">Membrane</keyword>
<dbReference type="AlphaFoldDB" id="A0A5C6BZC8"/>
<dbReference type="Proteomes" id="UP000316304">
    <property type="component" value="Unassembled WGS sequence"/>
</dbReference>